<dbReference type="NCBIfam" id="NF033682">
    <property type="entry name" value="retention_LapA"/>
    <property type="match status" value="1"/>
</dbReference>
<organism evidence="2 3">
    <name type="scientific">Shewanella electrodiphila</name>
    <dbReference type="NCBI Taxonomy" id="934143"/>
    <lineage>
        <taxon>Bacteria</taxon>
        <taxon>Pseudomonadati</taxon>
        <taxon>Pseudomonadota</taxon>
        <taxon>Gammaproteobacteria</taxon>
        <taxon>Alteromonadales</taxon>
        <taxon>Shewanellaceae</taxon>
        <taxon>Shewanella</taxon>
    </lineage>
</organism>
<dbReference type="RefSeq" id="WP_248956886.1">
    <property type="nucleotide sequence ID" value="NZ_JAKIKU010000015.1"/>
</dbReference>
<sequence length="342" mass="34798">MSSVVTNKNGVLSSANGDISLTINDQTKSILPGEAIPAGAELHFADGLAFVVTFDDGTILNGDDVNTEQTDTSTTDDSVAQFSTDMSPEELAEIEALQALILSGEDPTEELPETAAGESLGNQGGSDFASLNRDASETLANAGFNTVTVAQTTFPTEQTLADDSFSVNVADDGQITVNLVIDENNLGDISGTSQDIPAGSTVTLTLTDSAGNTIVIEDVVVNADGTYSVDDVDLSALVDGDITIVANATDANGNPISANDTEALDATAGAITVDLVIDENNLADISGTSQDIPAGGTVTLTLTDSAGNTIVIEDVVVNADGTYSVDDVDLSALVDGDITIVA</sequence>
<evidence type="ECO:0000313" key="3">
    <source>
        <dbReference type="Proteomes" id="UP001202134"/>
    </source>
</evidence>
<protein>
    <submittedName>
        <fullName evidence="2">Retention module-containing protein</fullName>
    </submittedName>
</protein>
<dbReference type="Proteomes" id="UP001202134">
    <property type="component" value="Unassembled WGS sequence"/>
</dbReference>
<dbReference type="InterPro" id="IPR047777">
    <property type="entry name" value="LapA-like_RM"/>
</dbReference>
<dbReference type="EMBL" id="JAKIKU010000015">
    <property type="protein sequence ID" value="MCL1047565.1"/>
    <property type="molecule type" value="Genomic_DNA"/>
</dbReference>
<gene>
    <name evidence="2" type="ORF">L2737_19880</name>
</gene>
<name>A0ABT0KUP4_9GAMM</name>
<proteinExistence type="predicted"/>
<feature type="non-terminal residue" evidence="2">
    <location>
        <position position="342"/>
    </location>
</feature>
<keyword evidence="3" id="KW-1185">Reference proteome</keyword>
<dbReference type="Gene3D" id="2.60.40.10">
    <property type="entry name" value="Immunoglobulins"/>
    <property type="match status" value="1"/>
</dbReference>
<accession>A0ABT0KUP4</accession>
<evidence type="ECO:0000256" key="1">
    <source>
        <dbReference type="SAM" id="MobiDB-lite"/>
    </source>
</evidence>
<evidence type="ECO:0000313" key="2">
    <source>
        <dbReference type="EMBL" id="MCL1047565.1"/>
    </source>
</evidence>
<comment type="caution">
    <text evidence="2">The sequence shown here is derived from an EMBL/GenBank/DDBJ whole genome shotgun (WGS) entry which is preliminary data.</text>
</comment>
<reference evidence="2 3" key="1">
    <citation type="submission" date="2022-01" db="EMBL/GenBank/DDBJ databases">
        <title>Whole genome-based taxonomy of the Shewanellaceae.</title>
        <authorList>
            <person name="Martin-Rodriguez A.J."/>
        </authorList>
    </citation>
    <scope>NUCLEOTIDE SEQUENCE [LARGE SCALE GENOMIC DNA]</scope>
    <source>
        <strain evidence="2 3">DSM 24955</strain>
    </source>
</reference>
<feature type="region of interest" description="Disordered" evidence="1">
    <location>
        <begin position="105"/>
        <end position="130"/>
    </location>
</feature>
<dbReference type="InterPro" id="IPR013783">
    <property type="entry name" value="Ig-like_fold"/>
</dbReference>